<evidence type="ECO:0000313" key="3">
    <source>
        <dbReference type="Proteomes" id="UP000182063"/>
    </source>
</evidence>
<evidence type="ECO:0000313" key="2">
    <source>
        <dbReference type="EMBL" id="API61363.1"/>
    </source>
</evidence>
<dbReference type="PROSITE" id="PS51186">
    <property type="entry name" value="GNAT"/>
    <property type="match status" value="1"/>
</dbReference>
<gene>
    <name evidence="2" type="ORF">BSL82_18110</name>
</gene>
<dbReference type="InterPro" id="IPR000182">
    <property type="entry name" value="GNAT_dom"/>
</dbReference>
<dbReference type="PANTHER" id="PTHR39173:SF1">
    <property type="entry name" value="ACETYLTRANSFERASE"/>
    <property type="match status" value="1"/>
</dbReference>
<dbReference type="KEGG" id="sphj:BSL82_18110"/>
<name>A0A1L4A0F5_9SPHN</name>
<feature type="domain" description="N-acetyltransferase" evidence="1">
    <location>
        <begin position="1"/>
        <end position="133"/>
    </location>
</feature>
<reference evidence="2 3" key="1">
    <citation type="submission" date="2016-11" db="EMBL/GenBank/DDBJ databases">
        <title>Complete Genome Sequence of alachlor-degrading Sphingomonas sp. strain JJ-A5.</title>
        <authorList>
            <person name="Lee H."/>
            <person name="Ka J.-O."/>
        </authorList>
    </citation>
    <scope>NUCLEOTIDE SEQUENCE [LARGE SCALE GENOMIC DNA]</scope>
    <source>
        <strain evidence="2 3">JJ-A5</strain>
        <plasmid evidence="3">phsl2</plasmid>
    </source>
</reference>
<dbReference type="EMBL" id="CP018223">
    <property type="protein sequence ID" value="API61363.1"/>
    <property type="molecule type" value="Genomic_DNA"/>
</dbReference>
<dbReference type="InterPro" id="IPR016181">
    <property type="entry name" value="Acyl_CoA_acyltransferase"/>
</dbReference>
<evidence type="ECO:0000259" key="1">
    <source>
        <dbReference type="PROSITE" id="PS51186"/>
    </source>
</evidence>
<dbReference type="SUPFAM" id="SSF55729">
    <property type="entry name" value="Acyl-CoA N-acyltransferases (Nat)"/>
    <property type="match status" value="1"/>
</dbReference>
<dbReference type="GO" id="GO:0016747">
    <property type="term" value="F:acyltransferase activity, transferring groups other than amino-acyl groups"/>
    <property type="evidence" value="ECO:0007669"/>
    <property type="project" value="InterPro"/>
</dbReference>
<dbReference type="Proteomes" id="UP000182063">
    <property type="component" value="Plasmid pHSL2"/>
</dbReference>
<accession>A0A1L4A0F5</accession>
<keyword evidence="2" id="KW-0614">Plasmid</keyword>
<sequence length="144" mass="16227">MIVLRLRKVTEADPTRDWVPAEHYDIVFEGEVVGSIQLRLGNTEYMRLYGGHVGYGIEPQHRGHGYAAAALKELSSIAQRHGFQEIWITCRPDNIASWRTLEKAGATYEGTVDVPLDSDLYVRGDLQMRRYRLVIGAKETLPAG</sequence>
<protein>
    <recommendedName>
        <fullName evidence="1">N-acetyltransferase domain-containing protein</fullName>
    </recommendedName>
</protein>
<dbReference type="Gene3D" id="3.40.630.30">
    <property type="match status" value="1"/>
</dbReference>
<organism evidence="2 3">
    <name type="scientific">Tardibacter chloracetimidivorans</name>
    <dbReference type="NCBI Taxonomy" id="1921510"/>
    <lineage>
        <taxon>Bacteria</taxon>
        <taxon>Pseudomonadati</taxon>
        <taxon>Pseudomonadota</taxon>
        <taxon>Alphaproteobacteria</taxon>
        <taxon>Sphingomonadales</taxon>
        <taxon>Sphingomonadaceae</taxon>
        <taxon>Tardibacter</taxon>
    </lineage>
</organism>
<dbReference type="PANTHER" id="PTHR39173">
    <property type="entry name" value="ACETYLTRANSFERASE"/>
    <property type="match status" value="1"/>
</dbReference>
<geneLocation type="plasmid" evidence="3">
    <name>phsl2</name>
</geneLocation>
<dbReference type="Pfam" id="PF00583">
    <property type="entry name" value="Acetyltransf_1"/>
    <property type="match status" value="1"/>
</dbReference>
<keyword evidence="3" id="KW-1185">Reference proteome</keyword>
<proteinExistence type="predicted"/>
<dbReference type="CDD" id="cd04301">
    <property type="entry name" value="NAT_SF"/>
    <property type="match status" value="1"/>
</dbReference>
<dbReference type="AlphaFoldDB" id="A0A1L4A0F5"/>